<gene>
    <name evidence="3" type="ORF">AB0I48_17365</name>
</gene>
<name>A0ABV3FV88_9NOCA</name>
<accession>A0ABV3FV88</accession>
<protein>
    <submittedName>
        <fullName evidence="3">Helix-turn-helix transcriptional regulator</fullName>
    </submittedName>
</protein>
<evidence type="ECO:0000256" key="1">
    <source>
        <dbReference type="SAM" id="MobiDB-lite"/>
    </source>
</evidence>
<feature type="domain" description="HTH luxR-type" evidence="2">
    <location>
        <begin position="28"/>
        <end position="85"/>
    </location>
</feature>
<feature type="region of interest" description="Disordered" evidence="1">
    <location>
        <begin position="1"/>
        <end position="28"/>
    </location>
</feature>
<dbReference type="InterPro" id="IPR000792">
    <property type="entry name" value="Tscrpt_reg_LuxR_C"/>
</dbReference>
<dbReference type="SUPFAM" id="SSF46894">
    <property type="entry name" value="C-terminal effector domain of the bipartite response regulators"/>
    <property type="match status" value="1"/>
</dbReference>
<organism evidence="3 4">
    <name type="scientific">Nocardia aurea</name>
    <dbReference type="NCBI Taxonomy" id="2144174"/>
    <lineage>
        <taxon>Bacteria</taxon>
        <taxon>Bacillati</taxon>
        <taxon>Actinomycetota</taxon>
        <taxon>Actinomycetes</taxon>
        <taxon>Mycobacteriales</taxon>
        <taxon>Nocardiaceae</taxon>
        <taxon>Nocardia</taxon>
    </lineage>
</organism>
<dbReference type="InterPro" id="IPR016032">
    <property type="entry name" value="Sig_transdc_resp-reg_C-effctor"/>
</dbReference>
<dbReference type="PRINTS" id="PR00038">
    <property type="entry name" value="HTHLUXR"/>
</dbReference>
<reference evidence="3 4" key="1">
    <citation type="submission" date="2024-06" db="EMBL/GenBank/DDBJ databases">
        <title>The Natural Products Discovery Center: Release of the First 8490 Sequenced Strains for Exploring Actinobacteria Biosynthetic Diversity.</title>
        <authorList>
            <person name="Kalkreuter E."/>
            <person name="Kautsar S.A."/>
            <person name="Yang D."/>
            <person name="Bader C.D."/>
            <person name="Teijaro C.N."/>
            <person name="Fluegel L."/>
            <person name="Davis C.M."/>
            <person name="Simpson J.R."/>
            <person name="Lauterbach L."/>
            <person name="Steele A.D."/>
            <person name="Gui C."/>
            <person name="Meng S."/>
            <person name="Li G."/>
            <person name="Viehrig K."/>
            <person name="Ye F."/>
            <person name="Su P."/>
            <person name="Kiefer A.F."/>
            <person name="Nichols A."/>
            <person name="Cepeda A.J."/>
            <person name="Yan W."/>
            <person name="Fan B."/>
            <person name="Jiang Y."/>
            <person name="Adhikari A."/>
            <person name="Zheng C.-J."/>
            <person name="Schuster L."/>
            <person name="Cowan T.M."/>
            <person name="Smanski M.J."/>
            <person name="Chevrette M.G."/>
            <person name="De Carvalho L.P.S."/>
            <person name="Shen B."/>
        </authorList>
    </citation>
    <scope>NUCLEOTIDE SEQUENCE [LARGE SCALE GENOMIC DNA]</scope>
    <source>
        <strain evidence="3 4">NPDC050403</strain>
    </source>
</reference>
<dbReference type="EMBL" id="JBFAKC010000007">
    <property type="protein sequence ID" value="MEV0709332.1"/>
    <property type="molecule type" value="Genomic_DNA"/>
</dbReference>
<dbReference type="Proteomes" id="UP001551695">
    <property type="component" value="Unassembled WGS sequence"/>
</dbReference>
<dbReference type="Gene3D" id="1.10.10.10">
    <property type="entry name" value="Winged helix-like DNA-binding domain superfamily/Winged helix DNA-binding domain"/>
    <property type="match status" value="1"/>
</dbReference>
<dbReference type="SMART" id="SM00421">
    <property type="entry name" value="HTH_LUXR"/>
    <property type="match status" value="1"/>
</dbReference>
<dbReference type="InterPro" id="IPR036388">
    <property type="entry name" value="WH-like_DNA-bd_sf"/>
</dbReference>
<evidence type="ECO:0000313" key="4">
    <source>
        <dbReference type="Proteomes" id="UP001551695"/>
    </source>
</evidence>
<dbReference type="RefSeq" id="WP_332873274.1">
    <property type="nucleotide sequence ID" value="NZ_JBEXKW010000042.1"/>
</dbReference>
<keyword evidence="4" id="KW-1185">Reference proteome</keyword>
<sequence>MSFVSAVPESVSSLSAAGAATPRRRRITPPLSPREIEVLLAWIASDSKTEVCQKLYISPGTVNTHLVRIRDKYERAGRPAPTKAALMARALQDGYLDLDEI</sequence>
<comment type="caution">
    <text evidence="3">The sequence shown here is derived from an EMBL/GenBank/DDBJ whole genome shotgun (WGS) entry which is preliminary data.</text>
</comment>
<proteinExistence type="predicted"/>
<evidence type="ECO:0000259" key="2">
    <source>
        <dbReference type="SMART" id="SM00421"/>
    </source>
</evidence>
<evidence type="ECO:0000313" key="3">
    <source>
        <dbReference type="EMBL" id="MEV0709332.1"/>
    </source>
</evidence>
<dbReference type="Pfam" id="PF00196">
    <property type="entry name" value="GerE"/>
    <property type="match status" value="1"/>
</dbReference>